<keyword evidence="8" id="KW-0998">Cell outer membrane</keyword>
<dbReference type="InterPro" id="IPR036942">
    <property type="entry name" value="Beta-barrel_TonB_sf"/>
</dbReference>
<organism evidence="11">
    <name type="scientific">marine metagenome</name>
    <dbReference type="NCBI Taxonomy" id="408172"/>
    <lineage>
        <taxon>unclassified sequences</taxon>
        <taxon>metagenomes</taxon>
        <taxon>ecological metagenomes</taxon>
    </lineage>
</organism>
<evidence type="ECO:0000256" key="1">
    <source>
        <dbReference type="ARBA" id="ARBA00004571"/>
    </source>
</evidence>
<evidence type="ECO:0008006" key="12">
    <source>
        <dbReference type="Google" id="ProtNLM"/>
    </source>
</evidence>
<dbReference type="Gene3D" id="2.40.170.20">
    <property type="entry name" value="TonB-dependent receptor, beta-barrel domain"/>
    <property type="match status" value="1"/>
</dbReference>
<dbReference type="InterPro" id="IPR037066">
    <property type="entry name" value="Plug_dom_sf"/>
</dbReference>
<evidence type="ECO:0000256" key="3">
    <source>
        <dbReference type="ARBA" id="ARBA00022692"/>
    </source>
</evidence>
<dbReference type="EMBL" id="UINC01003430">
    <property type="protein sequence ID" value="SVA06259.1"/>
    <property type="molecule type" value="Genomic_DNA"/>
</dbReference>
<dbReference type="PANTHER" id="PTHR30069:SF29">
    <property type="entry name" value="HEMOGLOBIN AND HEMOGLOBIN-HAPTOGLOBIN-BINDING PROTEIN 1-RELATED"/>
    <property type="match status" value="1"/>
</dbReference>
<evidence type="ECO:0000256" key="5">
    <source>
        <dbReference type="ARBA" id="ARBA00023077"/>
    </source>
</evidence>
<gene>
    <name evidence="11" type="ORF">METZ01_LOCUS59113</name>
</gene>
<evidence type="ECO:0000256" key="7">
    <source>
        <dbReference type="ARBA" id="ARBA00023170"/>
    </source>
</evidence>
<keyword evidence="6" id="KW-0472">Membrane</keyword>
<dbReference type="Pfam" id="PF07715">
    <property type="entry name" value="Plug"/>
    <property type="match status" value="1"/>
</dbReference>
<feature type="domain" description="TonB-dependent receptor plug" evidence="10">
    <location>
        <begin position="32"/>
        <end position="125"/>
    </location>
</feature>
<dbReference type="InterPro" id="IPR012910">
    <property type="entry name" value="Plug_dom"/>
</dbReference>
<accession>A0A381SRZ6</accession>
<dbReference type="GO" id="GO:0015344">
    <property type="term" value="F:siderophore uptake transmembrane transporter activity"/>
    <property type="evidence" value="ECO:0007669"/>
    <property type="project" value="TreeGrafter"/>
</dbReference>
<evidence type="ECO:0000256" key="2">
    <source>
        <dbReference type="ARBA" id="ARBA00022448"/>
    </source>
</evidence>
<dbReference type="Gene3D" id="2.170.130.10">
    <property type="entry name" value="TonB-dependent receptor, plug domain"/>
    <property type="match status" value="1"/>
</dbReference>
<keyword evidence="3" id="KW-0812">Transmembrane</keyword>
<dbReference type="AlphaFoldDB" id="A0A381SRZ6"/>
<dbReference type="GO" id="GO:0009279">
    <property type="term" value="C:cell outer membrane"/>
    <property type="evidence" value="ECO:0007669"/>
    <property type="project" value="UniProtKB-SubCell"/>
</dbReference>
<name>A0A381SRZ6_9ZZZZ</name>
<evidence type="ECO:0000256" key="8">
    <source>
        <dbReference type="ARBA" id="ARBA00023237"/>
    </source>
</evidence>
<keyword evidence="7" id="KW-0675">Receptor</keyword>
<keyword evidence="2" id="KW-0813">Transport</keyword>
<dbReference type="GO" id="GO:0044718">
    <property type="term" value="P:siderophore transmembrane transport"/>
    <property type="evidence" value="ECO:0007669"/>
    <property type="project" value="TreeGrafter"/>
</dbReference>
<protein>
    <recommendedName>
        <fullName evidence="12">TonB-dependent receptor plug domain-containing protein</fullName>
    </recommendedName>
</protein>
<evidence type="ECO:0000259" key="9">
    <source>
        <dbReference type="Pfam" id="PF00593"/>
    </source>
</evidence>
<evidence type="ECO:0000256" key="6">
    <source>
        <dbReference type="ARBA" id="ARBA00023136"/>
    </source>
</evidence>
<sequence>MKQVLRVGFLSLLLCCGLLDNLLSQENNKIIYDKNYFEKYNIVSVIDAIKRIPGVESITEGGGGGSSSKFDLASRKEKRGFGSSGTQILINGERLSSKANNVMQTLSRIQADALIRIEVIRGSEAGLDVRSEGIIVNVIIDSSSLKSSGTWETALKILSSGNSIWTGEGSWSTKVKNTDIVIGLKKIGFISSRVYDEFHLFGDSSIYQYRKRETFEFKSGFQASIDVSSKLTPIDTIRINTLIWFDGSAAEPQNQNYYSPEDSLRENPSSFINWDRTDSFDGWEFGGDWEHDFKGKHSLKIRTVLSEQNKHPRVSQYQKIGMGDLSEIGREITDRTEIERILRASMSSSLGPSTFEYGFEAAFNKLDRNFLLLTADDQGRLIDTDLSNTQGTVEEDRYEGFLSYNFPIEDNIRVEIALNYEWSEISQSGDVNESREFQYWKPRIDLKWDYESNRQIRLTIERSVGQIDFDDFISSYDVFEERIRAGNPDLQPDTSWEIQLEHEWRLPNDGGVITLEGFATQIDGPVERVPVGGYAAIGNLGTAERQQIKLDGSLRIEDILPGGVFSFMGYLQHSEVVDPLTKQKRDLAWFPTWEFTLGLRQDIPGGKYSWGAKYSSVSMKNIYDPFLWGRWTQDPFLELNFSAKLNPRLTLKLKAENVLVDFGTGRKIIYNGFKSNNDILVTEHFKTKGHSLFKIELEGTF</sequence>
<comment type="subcellular location">
    <subcellularLocation>
        <location evidence="1">Cell outer membrane</location>
        <topology evidence="1">Multi-pass membrane protein</topology>
    </subcellularLocation>
</comment>
<dbReference type="Pfam" id="PF00593">
    <property type="entry name" value="TonB_dep_Rec_b-barrel"/>
    <property type="match status" value="1"/>
</dbReference>
<dbReference type="InterPro" id="IPR000531">
    <property type="entry name" value="Beta-barrel_TonB"/>
</dbReference>
<keyword evidence="5" id="KW-0798">TonB box</keyword>
<dbReference type="PANTHER" id="PTHR30069">
    <property type="entry name" value="TONB-DEPENDENT OUTER MEMBRANE RECEPTOR"/>
    <property type="match status" value="1"/>
</dbReference>
<proteinExistence type="predicted"/>
<reference evidence="11" key="1">
    <citation type="submission" date="2018-05" db="EMBL/GenBank/DDBJ databases">
        <authorList>
            <person name="Lanie J.A."/>
            <person name="Ng W.-L."/>
            <person name="Kazmierczak K.M."/>
            <person name="Andrzejewski T.M."/>
            <person name="Davidsen T.M."/>
            <person name="Wayne K.J."/>
            <person name="Tettelin H."/>
            <person name="Glass J.I."/>
            <person name="Rusch D."/>
            <person name="Podicherti R."/>
            <person name="Tsui H.-C.T."/>
            <person name="Winkler M.E."/>
        </authorList>
    </citation>
    <scope>NUCLEOTIDE SEQUENCE</scope>
</reference>
<evidence type="ECO:0000259" key="10">
    <source>
        <dbReference type="Pfam" id="PF07715"/>
    </source>
</evidence>
<evidence type="ECO:0000256" key="4">
    <source>
        <dbReference type="ARBA" id="ARBA00022729"/>
    </source>
</evidence>
<dbReference type="InterPro" id="IPR039426">
    <property type="entry name" value="TonB-dep_rcpt-like"/>
</dbReference>
<evidence type="ECO:0000313" key="11">
    <source>
        <dbReference type="EMBL" id="SVA06259.1"/>
    </source>
</evidence>
<dbReference type="SUPFAM" id="SSF56935">
    <property type="entry name" value="Porins"/>
    <property type="match status" value="1"/>
</dbReference>
<keyword evidence="4" id="KW-0732">Signal</keyword>
<feature type="domain" description="TonB-dependent receptor-like beta-barrel" evidence="9">
    <location>
        <begin position="245"/>
        <end position="658"/>
    </location>
</feature>